<dbReference type="InterPro" id="IPR005770">
    <property type="entry name" value="PhnD"/>
</dbReference>
<dbReference type="OrthoDB" id="9802896at2"/>
<dbReference type="RefSeq" id="WP_127785542.1">
    <property type="nucleotide sequence ID" value="NZ_SACL01000001.1"/>
</dbReference>
<dbReference type="GO" id="GO:0043190">
    <property type="term" value="C:ATP-binding cassette (ABC) transporter complex"/>
    <property type="evidence" value="ECO:0007669"/>
    <property type="project" value="InterPro"/>
</dbReference>
<comment type="caution">
    <text evidence="4">The sequence shown here is derived from an EMBL/GenBank/DDBJ whole genome shotgun (WGS) entry which is preliminary data.</text>
</comment>
<dbReference type="GO" id="GO:0055085">
    <property type="term" value="P:transmembrane transport"/>
    <property type="evidence" value="ECO:0007669"/>
    <property type="project" value="InterPro"/>
</dbReference>
<dbReference type="PANTHER" id="PTHR35841">
    <property type="entry name" value="PHOSPHONATES-BINDING PERIPLASMIC PROTEIN"/>
    <property type="match status" value="1"/>
</dbReference>
<keyword evidence="2 3" id="KW-0732">Signal</keyword>
<dbReference type="CDD" id="cd01071">
    <property type="entry name" value="PBP2_PhnD_like"/>
    <property type="match status" value="1"/>
</dbReference>
<feature type="signal peptide" evidence="3">
    <location>
        <begin position="1"/>
        <end position="24"/>
    </location>
</feature>
<evidence type="ECO:0000256" key="3">
    <source>
        <dbReference type="SAM" id="SignalP"/>
    </source>
</evidence>
<accession>A0A437MMU5</accession>
<comment type="similarity">
    <text evidence="1">Belongs to the phosphate/phosphite/phosphonate binding protein family.</text>
</comment>
<dbReference type="EMBL" id="SACL01000001">
    <property type="protein sequence ID" value="RVT98975.1"/>
    <property type="molecule type" value="Genomic_DNA"/>
</dbReference>
<dbReference type="Pfam" id="PF12974">
    <property type="entry name" value="Phosphonate-bd"/>
    <property type="match status" value="1"/>
</dbReference>
<name>A0A437MMU5_9PROT</name>
<evidence type="ECO:0000256" key="1">
    <source>
        <dbReference type="ARBA" id="ARBA00007162"/>
    </source>
</evidence>
<dbReference type="Proteomes" id="UP000282957">
    <property type="component" value="Unassembled WGS sequence"/>
</dbReference>
<gene>
    <name evidence="4" type="primary">phnD</name>
    <name evidence="4" type="ORF">EOD42_02370</name>
</gene>
<evidence type="ECO:0000313" key="5">
    <source>
        <dbReference type="Proteomes" id="UP000282957"/>
    </source>
</evidence>
<feature type="chain" id="PRO_5019331216" evidence="3">
    <location>
        <begin position="25"/>
        <end position="336"/>
    </location>
</feature>
<dbReference type="AlphaFoldDB" id="A0A437MMU5"/>
<dbReference type="Gene3D" id="3.40.190.10">
    <property type="entry name" value="Periplasmic binding protein-like II"/>
    <property type="match status" value="2"/>
</dbReference>
<dbReference type="PANTHER" id="PTHR35841:SF1">
    <property type="entry name" value="PHOSPHONATES-BINDING PERIPLASMIC PROTEIN"/>
    <property type="match status" value="1"/>
</dbReference>
<evidence type="ECO:0000256" key="2">
    <source>
        <dbReference type="ARBA" id="ARBA00022729"/>
    </source>
</evidence>
<evidence type="ECO:0000313" key="4">
    <source>
        <dbReference type="EMBL" id="RVT98975.1"/>
    </source>
</evidence>
<proteinExistence type="inferred from homology"/>
<reference evidence="4 5" key="1">
    <citation type="submission" date="2019-01" db="EMBL/GenBank/DDBJ databases">
        <authorList>
            <person name="Chen W.-M."/>
        </authorList>
    </citation>
    <scope>NUCLEOTIDE SEQUENCE [LARGE SCALE GENOMIC DNA]</scope>
    <source>
        <strain evidence="4 5">CCP-6</strain>
    </source>
</reference>
<organism evidence="4 5">
    <name type="scientific">Rhodovarius crocodyli</name>
    <dbReference type="NCBI Taxonomy" id="1979269"/>
    <lineage>
        <taxon>Bacteria</taxon>
        <taxon>Pseudomonadati</taxon>
        <taxon>Pseudomonadota</taxon>
        <taxon>Alphaproteobacteria</taxon>
        <taxon>Acetobacterales</taxon>
        <taxon>Roseomonadaceae</taxon>
        <taxon>Rhodovarius</taxon>
    </lineage>
</organism>
<dbReference type="NCBIfam" id="TIGR01098">
    <property type="entry name" value="3A0109s03R"/>
    <property type="match status" value="1"/>
</dbReference>
<keyword evidence="5" id="KW-1185">Reference proteome</keyword>
<protein>
    <submittedName>
        <fullName evidence="4">Phosphate/phosphite/phosphonate ABC transporter substrate-binding protein</fullName>
    </submittedName>
</protein>
<dbReference type="SUPFAM" id="SSF53850">
    <property type="entry name" value="Periplasmic binding protein-like II"/>
    <property type="match status" value="1"/>
</dbReference>
<sequence length="336" mass="36657">MTISRRLLGAGLAGASLLPGLAAAQQAAQPRMRRTVDADVAMPRAGRREWAAQVQQIRIGLLGGENEADRLGRFDGYRKLIEDTFQVPVRLFPASDYAGVLQAFSAKQIEMSSLGASGYAGAWLDTNGGLEPIVVPEENDGSVAYVSVLVVRADSGIENLEQMRGKTLAWADPNSTSGYLIPRFALRQAGIGVESGQYFSRTGFAGGHEQGVVAVLQRQYDGAVTWASGQGDVAQGYSRGNLRAMVDKGMLNMRDLRIIWTSSPIPNGPTAVRTDLPAAFKEDMKMLHLAMPKSHPQIYEQVERGGGMGYREATHDMFQMIVDLRREEASQRRRRS</sequence>